<dbReference type="Pfam" id="PF00731">
    <property type="entry name" value="AIRC"/>
    <property type="match status" value="1"/>
</dbReference>
<dbReference type="SUPFAM" id="SSF52255">
    <property type="entry name" value="N5-CAIR mutase (phosphoribosylaminoimidazole carboxylase, PurE)"/>
    <property type="match status" value="1"/>
</dbReference>
<gene>
    <name evidence="2" type="ORF">FLSS-1_0008</name>
</gene>
<evidence type="ECO:0000313" key="2">
    <source>
        <dbReference type="EMBL" id="AGF92820.1"/>
    </source>
</evidence>
<organism evidence="2">
    <name type="scientific">uncultured organism</name>
    <dbReference type="NCBI Taxonomy" id="155900"/>
    <lineage>
        <taxon>unclassified sequences</taxon>
        <taxon>environmental samples</taxon>
    </lineage>
</organism>
<dbReference type="NCBIfam" id="NF033503">
    <property type="entry name" value="LarB"/>
    <property type="match status" value="1"/>
</dbReference>
<accession>M1PP03</accession>
<protein>
    <submittedName>
        <fullName evidence="2">1-(5-phosphoribosyl)-5-amino-4-imidazole-carboxylate (AIR) carboxylase</fullName>
    </submittedName>
</protein>
<dbReference type="AlphaFoldDB" id="M1PP03"/>
<dbReference type="PANTHER" id="PTHR43064:SF1">
    <property type="entry name" value="SLL1489 PROTEIN"/>
    <property type="match status" value="1"/>
</dbReference>
<feature type="domain" description="PurE" evidence="1">
    <location>
        <begin position="117"/>
        <end position="251"/>
    </location>
</feature>
<dbReference type="GO" id="GO:0006189">
    <property type="term" value="P:'de novo' IMP biosynthetic process"/>
    <property type="evidence" value="ECO:0007669"/>
    <property type="project" value="InterPro"/>
</dbReference>
<sequence length="251" mass="27336">MNEEKLKEVLDRFKRGEFSLEETLTRLKNLPFEDLGFAKIDHHREIRKGAPETVYSPGKTTDQLKEIIDQMEGNSNVLITRLNEEKMNYLQETYPEALIDREARVFYLGEFPESTTGEIAIATGGTGDIPVAKESKLTVKSMGVKAKTYFDVGVSGVHRLLGIREEIENADLAVVIAGMEGALPSVVAGLVETPVVAVPTSTGYGANFEGVSPLLTMLNSCAPGVVVVNIDDGYSAGYFGAVTVKSMKEEK</sequence>
<dbReference type="EMBL" id="JX684073">
    <property type="protein sequence ID" value="AGF92820.1"/>
    <property type="molecule type" value="Genomic_DNA"/>
</dbReference>
<dbReference type="GO" id="GO:0016787">
    <property type="term" value="F:hydrolase activity"/>
    <property type="evidence" value="ECO:0007669"/>
    <property type="project" value="InterPro"/>
</dbReference>
<dbReference type="PANTHER" id="PTHR43064">
    <property type="entry name" value="PHOSPHORIBOSYLAMINOIMIDAZOLE CARBOXYLASE-RELATED"/>
    <property type="match status" value="1"/>
</dbReference>
<evidence type="ECO:0000259" key="1">
    <source>
        <dbReference type="SMART" id="SM01001"/>
    </source>
</evidence>
<dbReference type="Gene3D" id="3.40.50.1970">
    <property type="match status" value="1"/>
</dbReference>
<name>M1PP03_9ZZZZ</name>
<dbReference type="InterPro" id="IPR000031">
    <property type="entry name" value="PurE_dom"/>
</dbReference>
<dbReference type="SMART" id="SM01001">
    <property type="entry name" value="AIRC"/>
    <property type="match status" value="1"/>
</dbReference>
<dbReference type="InterPro" id="IPR039476">
    <property type="entry name" value="P2CMN_synthase_LarB"/>
</dbReference>
<reference evidence="2" key="1">
    <citation type="journal article" date="2013" name="Syst. Appl. Microbiol.">
        <title>New insights into the archaeal diversity of a hypersaline microbial mat obtained by a metagenomic approach.</title>
        <authorList>
            <person name="Lopez-Lopez A."/>
            <person name="Richter M."/>
            <person name="Pena A."/>
            <person name="Tamames J."/>
            <person name="Rossello-Mora R."/>
        </authorList>
    </citation>
    <scope>NUCLEOTIDE SEQUENCE</scope>
</reference>
<proteinExistence type="predicted"/>